<dbReference type="AlphaFoldDB" id="X1G3T1"/>
<dbReference type="GO" id="GO:0032259">
    <property type="term" value="P:methylation"/>
    <property type="evidence" value="ECO:0007669"/>
    <property type="project" value="UniProtKB-KW"/>
</dbReference>
<dbReference type="InterPro" id="IPR010426">
    <property type="entry name" value="MTTB_MeTrfase"/>
</dbReference>
<sequence length="270" mass="29850">MSIQHRFLPKLKILSETELEWINETALKILEDIGVRFHHKEALDFLNRAGARIEGDNLVKIPRNLIEGALNRAPSHFTLYNRDMTENLVWGNPYIHFGAGGSAIRFLDSDGKTSRNPTTEDLLKTYQLIDALPEVSWMAPGFIVKDVPAEIAGLWRFYLRLKFGSKPSCPDGISIQDLIDNLDLLRIVRGSEETFYEKPFGPVQSCPTPPLMWSEEGAGFLVEGARARLPISFISMPFAGAGAPATVAGSIVQQVAETLSGLVLVQTISS</sequence>
<evidence type="ECO:0008006" key="5">
    <source>
        <dbReference type="Google" id="ProtNLM"/>
    </source>
</evidence>
<keyword evidence="2" id="KW-0489">Methyltransferase</keyword>
<name>X1G3T1_9ZZZZ</name>
<gene>
    <name evidence="4" type="ORF">S03H2_27881</name>
</gene>
<dbReference type="InterPro" id="IPR038601">
    <property type="entry name" value="MttB-like_sf"/>
</dbReference>
<evidence type="ECO:0000256" key="3">
    <source>
        <dbReference type="ARBA" id="ARBA00022679"/>
    </source>
</evidence>
<dbReference type="GO" id="GO:0008168">
    <property type="term" value="F:methyltransferase activity"/>
    <property type="evidence" value="ECO:0007669"/>
    <property type="project" value="UniProtKB-KW"/>
</dbReference>
<keyword evidence="3" id="KW-0808">Transferase</keyword>
<comment type="caution">
    <text evidence="4">The sequence shown here is derived from an EMBL/GenBank/DDBJ whole genome shotgun (WGS) entry which is preliminary data.</text>
</comment>
<proteinExistence type="inferred from homology"/>
<comment type="similarity">
    <text evidence="1">Belongs to the trimethylamine methyltransferase family.</text>
</comment>
<dbReference type="EMBL" id="BARU01016786">
    <property type="protein sequence ID" value="GAH52556.1"/>
    <property type="molecule type" value="Genomic_DNA"/>
</dbReference>
<reference evidence="4" key="1">
    <citation type="journal article" date="2014" name="Front. Microbiol.">
        <title>High frequency of phylogenetically diverse reductive dehalogenase-homologous genes in deep subseafloor sedimentary metagenomes.</title>
        <authorList>
            <person name="Kawai M."/>
            <person name="Futagami T."/>
            <person name="Toyoda A."/>
            <person name="Takaki Y."/>
            <person name="Nishi S."/>
            <person name="Hori S."/>
            <person name="Arai W."/>
            <person name="Tsubouchi T."/>
            <person name="Morono Y."/>
            <person name="Uchiyama I."/>
            <person name="Ito T."/>
            <person name="Fujiyama A."/>
            <person name="Inagaki F."/>
            <person name="Takami H."/>
        </authorList>
    </citation>
    <scope>NUCLEOTIDE SEQUENCE</scope>
    <source>
        <strain evidence="4">Expedition CK06-06</strain>
    </source>
</reference>
<dbReference type="Gene3D" id="3.20.20.480">
    <property type="entry name" value="Trimethylamine methyltransferase-like"/>
    <property type="match status" value="1"/>
</dbReference>
<accession>X1G3T1</accession>
<feature type="non-terminal residue" evidence="4">
    <location>
        <position position="270"/>
    </location>
</feature>
<evidence type="ECO:0000256" key="1">
    <source>
        <dbReference type="ARBA" id="ARBA00007137"/>
    </source>
</evidence>
<protein>
    <recommendedName>
        <fullName evidence="5">Trimethylamine methyltransferase</fullName>
    </recommendedName>
</protein>
<evidence type="ECO:0000256" key="2">
    <source>
        <dbReference type="ARBA" id="ARBA00022603"/>
    </source>
</evidence>
<dbReference type="GO" id="GO:0015948">
    <property type="term" value="P:methanogenesis"/>
    <property type="evidence" value="ECO:0007669"/>
    <property type="project" value="InterPro"/>
</dbReference>
<organism evidence="4">
    <name type="scientific">marine sediment metagenome</name>
    <dbReference type="NCBI Taxonomy" id="412755"/>
    <lineage>
        <taxon>unclassified sequences</taxon>
        <taxon>metagenomes</taxon>
        <taxon>ecological metagenomes</taxon>
    </lineage>
</organism>
<evidence type="ECO:0000313" key="4">
    <source>
        <dbReference type="EMBL" id="GAH52556.1"/>
    </source>
</evidence>
<dbReference type="Pfam" id="PF06253">
    <property type="entry name" value="MTTB"/>
    <property type="match status" value="1"/>
</dbReference>